<gene>
    <name evidence="4" type="ORF">J0X13_14345</name>
</gene>
<evidence type="ECO:0000256" key="3">
    <source>
        <dbReference type="ARBA" id="ARBA00022801"/>
    </source>
</evidence>
<dbReference type="Pfam" id="PF13365">
    <property type="entry name" value="Trypsin_2"/>
    <property type="match status" value="1"/>
</dbReference>
<reference evidence="4 5" key="1">
    <citation type="submission" date="2021-03" db="EMBL/GenBank/DDBJ databases">
        <title>Muricauda sp. CAU 1631 isolated from Incheon.</title>
        <authorList>
            <person name="Kim W."/>
        </authorList>
    </citation>
    <scope>NUCLEOTIDE SEQUENCE [LARGE SCALE GENOMIC DNA]</scope>
    <source>
        <strain evidence="4 5">CAU 1631</strain>
    </source>
</reference>
<evidence type="ECO:0000313" key="4">
    <source>
        <dbReference type="EMBL" id="MBO0331736.1"/>
    </source>
</evidence>
<dbReference type="InterPro" id="IPR051201">
    <property type="entry name" value="Chloro_Bact_Ser_Proteases"/>
</dbReference>
<organism evidence="4 5">
    <name type="scientific">[Muricauda] lutisoli</name>
    <dbReference type="NCBI Taxonomy" id="2816035"/>
    <lineage>
        <taxon>Bacteria</taxon>
        <taxon>Pseudomonadati</taxon>
        <taxon>Bacteroidota</taxon>
        <taxon>Flavobacteriia</taxon>
        <taxon>Flavobacteriales</taxon>
        <taxon>Flavobacteriaceae</taxon>
        <taxon>Allomuricauda</taxon>
    </lineage>
</organism>
<accession>A0ABS3F0S8</accession>
<keyword evidence="5" id="KW-1185">Reference proteome</keyword>
<sequence length="359" mass="40192">MENIRKSVFKIVTASGTGSGFTVCGHDHIITNYHVIQGEKTVAVEDHKKDRYVAKVVMVNPEVDLAFLSIDGFKNLQTDISLQEEITIANTQRIFINGYPFGMPYTITEGIVSATNQPMGGRNYIQTDAAVNPGNSGGPMLNEVGVLVGVTTSKFNNADNVGFGIKHLDLIKEINDFELLQNKSIYNVKCNSCDNYIDQKSEFCANCGNTLDISIWEEFEKSHFAQFVESALEDLGINPVLGRAGRDFWEFHQGSALIRIFVFKKDYLVATSPINHLPKQNIQELLNHLLEGNTVPYYLGIHDNQIYLSYRVHLSDIFTDHAEKIKGNLKNLAIKADDLDNYFVDNFGCEMSIESKGDF</sequence>
<dbReference type="RefSeq" id="WP_207072080.1">
    <property type="nucleotide sequence ID" value="NZ_JAFLND010000004.1"/>
</dbReference>
<dbReference type="EMBL" id="JAFLND010000004">
    <property type="protein sequence ID" value="MBO0331736.1"/>
    <property type="molecule type" value="Genomic_DNA"/>
</dbReference>
<proteinExistence type="inferred from homology"/>
<dbReference type="Gene3D" id="3.30.1460.10">
    <property type="match status" value="1"/>
</dbReference>
<dbReference type="Proteomes" id="UP000664163">
    <property type="component" value="Unassembled WGS sequence"/>
</dbReference>
<comment type="caution">
    <text evidence="4">The sequence shown here is derived from an EMBL/GenBank/DDBJ whole genome shotgun (WGS) entry which is preliminary data.</text>
</comment>
<dbReference type="SUPFAM" id="SSF69635">
    <property type="entry name" value="Type III secretory system chaperone-like"/>
    <property type="match status" value="1"/>
</dbReference>
<dbReference type="PANTHER" id="PTHR43343">
    <property type="entry name" value="PEPTIDASE S12"/>
    <property type="match status" value="1"/>
</dbReference>
<keyword evidence="3" id="KW-0378">Hydrolase</keyword>
<dbReference type="PRINTS" id="PR00834">
    <property type="entry name" value="PROTEASES2C"/>
</dbReference>
<dbReference type="InterPro" id="IPR001940">
    <property type="entry name" value="Peptidase_S1C"/>
</dbReference>
<evidence type="ECO:0000313" key="5">
    <source>
        <dbReference type="Proteomes" id="UP000664163"/>
    </source>
</evidence>
<name>A0ABS3F0S8_9FLAO</name>
<dbReference type="InterPro" id="IPR043504">
    <property type="entry name" value="Peptidase_S1_PA_chymotrypsin"/>
</dbReference>
<protein>
    <submittedName>
        <fullName evidence="4">Trypsin-like peptidase domain-containing protein</fullName>
    </submittedName>
</protein>
<keyword evidence="2" id="KW-0645">Protease</keyword>
<dbReference type="PANTHER" id="PTHR43343:SF3">
    <property type="entry name" value="PROTEASE DO-LIKE 8, CHLOROPLASTIC"/>
    <property type="match status" value="1"/>
</dbReference>
<dbReference type="Gene3D" id="2.40.10.10">
    <property type="entry name" value="Trypsin-like serine proteases"/>
    <property type="match status" value="2"/>
</dbReference>
<dbReference type="SUPFAM" id="SSF50494">
    <property type="entry name" value="Trypsin-like serine proteases"/>
    <property type="match status" value="1"/>
</dbReference>
<evidence type="ECO:0000256" key="1">
    <source>
        <dbReference type="ARBA" id="ARBA00010541"/>
    </source>
</evidence>
<comment type="similarity">
    <text evidence="1">Belongs to the peptidase S1C family.</text>
</comment>
<evidence type="ECO:0000256" key="2">
    <source>
        <dbReference type="ARBA" id="ARBA00022670"/>
    </source>
</evidence>
<dbReference type="InterPro" id="IPR009003">
    <property type="entry name" value="Peptidase_S1_PA"/>
</dbReference>